<keyword evidence="3 6" id="KW-0479">Metal-binding</keyword>
<dbReference type="SUPFAM" id="SSF46626">
    <property type="entry name" value="Cytochrome c"/>
    <property type="match status" value="1"/>
</dbReference>
<evidence type="ECO:0000256" key="3">
    <source>
        <dbReference type="ARBA" id="ARBA00022723"/>
    </source>
</evidence>
<feature type="domain" description="Cytochrome c" evidence="8">
    <location>
        <begin position="25"/>
        <end position="125"/>
    </location>
</feature>
<dbReference type="GO" id="GO:0046872">
    <property type="term" value="F:metal ion binding"/>
    <property type="evidence" value="ECO:0007669"/>
    <property type="project" value="UniProtKB-KW"/>
</dbReference>
<dbReference type="PRINTS" id="PR00604">
    <property type="entry name" value="CYTCHRMECIAB"/>
</dbReference>
<dbReference type="Proteomes" id="UP000198992">
    <property type="component" value="Unassembled WGS sequence"/>
</dbReference>
<feature type="chain" id="PRO_5011794157" evidence="7">
    <location>
        <begin position="23"/>
        <end position="129"/>
    </location>
</feature>
<dbReference type="RefSeq" id="WP_171947677.1">
    <property type="nucleotide sequence ID" value="NZ_FNTH01000001.1"/>
</dbReference>
<evidence type="ECO:0000256" key="2">
    <source>
        <dbReference type="ARBA" id="ARBA00022617"/>
    </source>
</evidence>
<accession>A0A1H4UKW8</accession>
<keyword evidence="4" id="KW-0249">Electron transport</keyword>
<keyword evidence="2 6" id="KW-0349">Heme</keyword>
<dbReference type="EMBL" id="FNTH01000001">
    <property type="protein sequence ID" value="SEC69260.1"/>
    <property type="molecule type" value="Genomic_DNA"/>
</dbReference>
<evidence type="ECO:0000256" key="7">
    <source>
        <dbReference type="SAM" id="SignalP"/>
    </source>
</evidence>
<gene>
    <name evidence="9" type="ORF">SAMN05444164_2492</name>
</gene>
<dbReference type="AlphaFoldDB" id="A0A1H4UKW8"/>
<evidence type="ECO:0000313" key="10">
    <source>
        <dbReference type="Proteomes" id="UP000198992"/>
    </source>
</evidence>
<dbReference type="Gene3D" id="1.10.760.10">
    <property type="entry name" value="Cytochrome c-like domain"/>
    <property type="match status" value="1"/>
</dbReference>
<evidence type="ECO:0000259" key="8">
    <source>
        <dbReference type="PROSITE" id="PS51007"/>
    </source>
</evidence>
<keyword evidence="1" id="KW-0813">Transport</keyword>
<evidence type="ECO:0000313" key="9">
    <source>
        <dbReference type="EMBL" id="SEC69260.1"/>
    </source>
</evidence>
<evidence type="ECO:0000256" key="4">
    <source>
        <dbReference type="ARBA" id="ARBA00022982"/>
    </source>
</evidence>
<dbReference type="GO" id="GO:0009055">
    <property type="term" value="F:electron transfer activity"/>
    <property type="evidence" value="ECO:0007669"/>
    <property type="project" value="InterPro"/>
</dbReference>
<evidence type="ECO:0000256" key="5">
    <source>
        <dbReference type="ARBA" id="ARBA00023004"/>
    </source>
</evidence>
<proteinExistence type="predicted"/>
<sequence>MLKIGLVIVGLALLGSSGIVLAQSGSPAAGAATFRLNCSPCHTKEPGRNSIGPSLYGVVGRPAASLPSYSYSPAMKQSQIVWTEETIANFLSAPSARIPGTKMTFVGISEADRRNDLVAYLRTLRAPAD</sequence>
<keyword evidence="5 6" id="KW-0408">Iron</keyword>
<dbReference type="Pfam" id="PF00034">
    <property type="entry name" value="Cytochrom_C"/>
    <property type="match status" value="1"/>
</dbReference>
<dbReference type="GO" id="GO:0020037">
    <property type="term" value="F:heme binding"/>
    <property type="evidence" value="ECO:0007669"/>
    <property type="project" value="InterPro"/>
</dbReference>
<dbReference type="InterPro" id="IPR002327">
    <property type="entry name" value="Cyt_c_1A/1B"/>
</dbReference>
<evidence type="ECO:0000256" key="6">
    <source>
        <dbReference type="PROSITE-ProRule" id="PRU00433"/>
    </source>
</evidence>
<name>A0A1H4UKW8_9BRAD</name>
<feature type="signal peptide" evidence="7">
    <location>
        <begin position="1"/>
        <end position="22"/>
    </location>
</feature>
<dbReference type="InterPro" id="IPR036909">
    <property type="entry name" value="Cyt_c-like_dom_sf"/>
</dbReference>
<dbReference type="PROSITE" id="PS51007">
    <property type="entry name" value="CYTC"/>
    <property type="match status" value="1"/>
</dbReference>
<protein>
    <submittedName>
        <fullName evidence="9">Cytochrome c</fullName>
    </submittedName>
</protein>
<keyword evidence="7" id="KW-0732">Signal</keyword>
<reference evidence="9 10" key="1">
    <citation type="submission" date="2016-10" db="EMBL/GenBank/DDBJ databases">
        <authorList>
            <person name="de Groot N.N."/>
        </authorList>
    </citation>
    <scope>NUCLEOTIDE SEQUENCE [LARGE SCALE GENOMIC DNA]</scope>
    <source>
        <strain evidence="9 10">MT12</strain>
    </source>
</reference>
<organism evidence="9 10">
    <name type="scientific">Bradyrhizobium erythrophlei</name>
    <dbReference type="NCBI Taxonomy" id="1437360"/>
    <lineage>
        <taxon>Bacteria</taxon>
        <taxon>Pseudomonadati</taxon>
        <taxon>Pseudomonadota</taxon>
        <taxon>Alphaproteobacteria</taxon>
        <taxon>Hyphomicrobiales</taxon>
        <taxon>Nitrobacteraceae</taxon>
        <taxon>Bradyrhizobium</taxon>
    </lineage>
</organism>
<dbReference type="PANTHER" id="PTHR11961">
    <property type="entry name" value="CYTOCHROME C"/>
    <property type="match status" value="1"/>
</dbReference>
<dbReference type="InterPro" id="IPR009056">
    <property type="entry name" value="Cyt_c-like_dom"/>
</dbReference>
<evidence type="ECO:0000256" key="1">
    <source>
        <dbReference type="ARBA" id="ARBA00022448"/>
    </source>
</evidence>